<dbReference type="Proteomes" id="UP000030765">
    <property type="component" value="Unassembled WGS sequence"/>
</dbReference>
<keyword evidence="4" id="KW-1185">Reference proteome</keyword>
<evidence type="ECO:0000313" key="4">
    <source>
        <dbReference type="Proteomes" id="UP000030765"/>
    </source>
</evidence>
<sequence>MRRKDTTPASAQNSLDFGRPLSRSLAHHLAVRRGHSGFGASLSRRPREKPDTDDDDDDGDDALTKA</sequence>
<evidence type="ECO:0000313" key="3">
    <source>
        <dbReference type="EnsemblMetazoa" id="ASIC008833-PA"/>
    </source>
</evidence>
<protein>
    <submittedName>
        <fullName evidence="2 3">Proteasome subunit beta type-5</fullName>
    </submittedName>
</protein>
<name>A0A084VTF0_ANOSI</name>
<dbReference type="EMBL" id="ATLV01016350">
    <property type="status" value="NOT_ANNOTATED_CDS"/>
    <property type="molecule type" value="Genomic_DNA"/>
</dbReference>
<keyword evidence="2" id="KW-0647">Proteasome</keyword>
<dbReference type="AlphaFoldDB" id="A0A084VTF0"/>
<gene>
    <name evidence="2" type="ORF">ZHAS_00008833</name>
</gene>
<reference evidence="2 4" key="1">
    <citation type="journal article" date="2014" name="BMC Genomics">
        <title>Genome sequence of Anopheles sinensis provides insight into genetics basis of mosquito competence for malaria parasites.</title>
        <authorList>
            <person name="Zhou D."/>
            <person name="Zhang D."/>
            <person name="Ding G."/>
            <person name="Shi L."/>
            <person name="Hou Q."/>
            <person name="Ye Y."/>
            <person name="Xu Y."/>
            <person name="Zhou H."/>
            <person name="Xiong C."/>
            <person name="Li S."/>
            <person name="Yu J."/>
            <person name="Hong S."/>
            <person name="Yu X."/>
            <person name="Zou P."/>
            <person name="Chen C."/>
            <person name="Chang X."/>
            <person name="Wang W."/>
            <person name="Lv Y."/>
            <person name="Sun Y."/>
            <person name="Ma L."/>
            <person name="Shen B."/>
            <person name="Zhu C."/>
        </authorList>
    </citation>
    <scope>NUCLEOTIDE SEQUENCE [LARGE SCALE GENOMIC DNA]</scope>
</reference>
<proteinExistence type="predicted"/>
<dbReference type="EnsemblMetazoa" id="ASIC008833-RA">
    <property type="protein sequence ID" value="ASIC008833-PA"/>
    <property type="gene ID" value="ASIC008833"/>
</dbReference>
<feature type="compositionally biased region" description="Acidic residues" evidence="1">
    <location>
        <begin position="51"/>
        <end position="66"/>
    </location>
</feature>
<evidence type="ECO:0000256" key="1">
    <source>
        <dbReference type="SAM" id="MobiDB-lite"/>
    </source>
</evidence>
<organism evidence="2">
    <name type="scientific">Anopheles sinensis</name>
    <name type="common">Mosquito</name>
    <dbReference type="NCBI Taxonomy" id="74873"/>
    <lineage>
        <taxon>Eukaryota</taxon>
        <taxon>Metazoa</taxon>
        <taxon>Ecdysozoa</taxon>
        <taxon>Arthropoda</taxon>
        <taxon>Hexapoda</taxon>
        <taxon>Insecta</taxon>
        <taxon>Pterygota</taxon>
        <taxon>Neoptera</taxon>
        <taxon>Endopterygota</taxon>
        <taxon>Diptera</taxon>
        <taxon>Nematocera</taxon>
        <taxon>Culicoidea</taxon>
        <taxon>Culicidae</taxon>
        <taxon>Anophelinae</taxon>
        <taxon>Anopheles</taxon>
    </lineage>
</organism>
<dbReference type="VEuPathDB" id="VectorBase:ASIC008833"/>
<accession>A0A084VTF0</accession>
<reference evidence="3" key="2">
    <citation type="submission" date="2020-05" db="UniProtKB">
        <authorList>
            <consortium name="EnsemblMetazoa"/>
        </authorList>
    </citation>
    <scope>IDENTIFICATION</scope>
</reference>
<feature type="region of interest" description="Disordered" evidence="1">
    <location>
        <begin position="28"/>
        <end position="66"/>
    </location>
</feature>
<evidence type="ECO:0000313" key="2">
    <source>
        <dbReference type="EMBL" id="KFB41244.1"/>
    </source>
</evidence>
<dbReference type="EMBL" id="KE525079">
    <property type="protein sequence ID" value="KFB41244.1"/>
    <property type="molecule type" value="Genomic_DNA"/>
</dbReference>
<dbReference type="GO" id="GO:0000502">
    <property type="term" value="C:proteasome complex"/>
    <property type="evidence" value="ECO:0007669"/>
    <property type="project" value="UniProtKB-KW"/>
</dbReference>